<dbReference type="EMBL" id="ASPP01017792">
    <property type="protein sequence ID" value="ETO16819.1"/>
    <property type="molecule type" value="Genomic_DNA"/>
</dbReference>
<evidence type="ECO:0000256" key="3">
    <source>
        <dbReference type="ARBA" id="ARBA00022989"/>
    </source>
</evidence>
<keyword evidence="4 6" id="KW-0472">Membrane</keyword>
<dbReference type="Proteomes" id="UP000023152">
    <property type="component" value="Unassembled WGS sequence"/>
</dbReference>
<keyword evidence="5" id="KW-1015">Disulfide bond</keyword>
<keyword evidence="10" id="KW-1185">Reference proteome</keyword>
<dbReference type="AlphaFoldDB" id="X6MSK2"/>
<feature type="transmembrane region" description="Helical" evidence="6">
    <location>
        <begin position="167"/>
        <end position="187"/>
    </location>
</feature>
<evidence type="ECO:0000256" key="7">
    <source>
        <dbReference type="SAM" id="SignalP"/>
    </source>
</evidence>
<dbReference type="Gene3D" id="2.60.220.50">
    <property type="match status" value="1"/>
</dbReference>
<feature type="transmembrane region" description="Helical" evidence="6">
    <location>
        <begin position="373"/>
        <end position="392"/>
    </location>
</feature>
<evidence type="ECO:0000256" key="5">
    <source>
        <dbReference type="ARBA" id="ARBA00023157"/>
    </source>
</evidence>
<organism evidence="9 10">
    <name type="scientific">Reticulomyxa filosa</name>
    <dbReference type="NCBI Taxonomy" id="46433"/>
    <lineage>
        <taxon>Eukaryota</taxon>
        <taxon>Sar</taxon>
        <taxon>Rhizaria</taxon>
        <taxon>Retaria</taxon>
        <taxon>Foraminifera</taxon>
        <taxon>Monothalamids</taxon>
        <taxon>Reticulomyxidae</taxon>
        <taxon>Reticulomyxa</taxon>
    </lineage>
</organism>
<dbReference type="InterPro" id="IPR057244">
    <property type="entry name" value="GAIN_B"/>
</dbReference>
<dbReference type="PROSITE" id="PS50221">
    <property type="entry name" value="GAIN_B"/>
    <property type="match status" value="1"/>
</dbReference>
<feature type="chain" id="PRO_5004975133" description="GAIN-B domain-containing protein" evidence="7">
    <location>
        <begin position="19"/>
        <end position="486"/>
    </location>
</feature>
<name>X6MSK2_RETFI</name>
<feature type="transmembrane region" description="Helical" evidence="6">
    <location>
        <begin position="310"/>
        <end position="330"/>
    </location>
</feature>
<feature type="transmembrane region" description="Helical" evidence="6">
    <location>
        <begin position="238"/>
        <end position="262"/>
    </location>
</feature>
<feature type="signal peptide" evidence="7">
    <location>
        <begin position="1"/>
        <end position="18"/>
    </location>
</feature>
<feature type="transmembrane region" description="Helical" evidence="6">
    <location>
        <begin position="199"/>
        <end position="226"/>
    </location>
</feature>
<proteinExistence type="predicted"/>
<evidence type="ECO:0000313" key="9">
    <source>
        <dbReference type="EMBL" id="ETO16819.1"/>
    </source>
</evidence>
<evidence type="ECO:0000256" key="2">
    <source>
        <dbReference type="ARBA" id="ARBA00022692"/>
    </source>
</evidence>
<keyword evidence="2 6" id="KW-0812">Transmembrane</keyword>
<dbReference type="InterPro" id="IPR000203">
    <property type="entry name" value="GPS"/>
</dbReference>
<protein>
    <recommendedName>
        <fullName evidence="8">GAIN-B domain-containing protein</fullName>
    </recommendedName>
</protein>
<comment type="caution">
    <text evidence="9">The sequence shown here is derived from an EMBL/GenBank/DDBJ whole genome shotgun (WGS) entry which is preliminary data.</text>
</comment>
<dbReference type="Pfam" id="PF01825">
    <property type="entry name" value="GPS"/>
    <property type="match status" value="1"/>
</dbReference>
<sequence length="486" mass="56111">MHVLLLLLLMMMIQMKLGISFAVVNKTNRESDYKSIDVLLLKSPNVMTLTTNSSNNGEWIDSSIRVELKGITSQERTHLASPVNITFAMDKIDSNITPICMWQKDGMKAGHWNDSGCFTISHNPSHVTCVCTHVTTFTILKKFTTKSQQSISELLAQAKYRWTHTSFAFMFGVVMLYLPWHLFPIFMHMHKKQKNEFTIGLFVLAALWVHSWLQCLLCLLLIFVPLTNTSVSYFAIESIFAIVLVFSIILSFIILCAVLRSWIAISNPFDNSTSRQFLSLQYLYIGAFVILLLLVIVLLVLFFLRRPFFYIWETLMCIIVFIMAILYVYFGWKMHQVVSETFRMHAQMTANFSSSRYSKQNTENQQALTRIRVSIVTLLSYVFTQLVLNILSQDFIQRKELSWEIDFIDLFSNLSLLLGLLFVYHPQFAKMKLATRSIKYFFFYICVSFSRIYRDFAGLHMGGGTLLESNTNTNDPKGQEIKSSQT</sequence>
<evidence type="ECO:0000313" key="10">
    <source>
        <dbReference type="Proteomes" id="UP000023152"/>
    </source>
</evidence>
<feature type="transmembrane region" description="Helical" evidence="6">
    <location>
        <begin position="407"/>
        <end position="425"/>
    </location>
</feature>
<keyword evidence="7" id="KW-0732">Signal</keyword>
<gene>
    <name evidence="9" type="ORF">RFI_20521</name>
</gene>
<evidence type="ECO:0000256" key="6">
    <source>
        <dbReference type="SAM" id="Phobius"/>
    </source>
</evidence>
<feature type="domain" description="GAIN-B" evidence="8">
    <location>
        <begin position="2"/>
        <end position="147"/>
    </location>
</feature>
<feature type="transmembrane region" description="Helical" evidence="6">
    <location>
        <begin position="282"/>
        <end position="304"/>
    </location>
</feature>
<dbReference type="InterPro" id="IPR046338">
    <property type="entry name" value="GAIN_dom_sf"/>
</dbReference>
<evidence type="ECO:0000259" key="8">
    <source>
        <dbReference type="PROSITE" id="PS50221"/>
    </source>
</evidence>
<keyword evidence="3 6" id="KW-1133">Transmembrane helix</keyword>
<dbReference type="SMART" id="SM00303">
    <property type="entry name" value="GPS"/>
    <property type="match status" value="1"/>
</dbReference>
<reference evidence="9 10" key="1">
    <citation type="journal article" date="2013" name="Curr. Biol.">
        <title>The Genome of the Foraminiferan Reticulomyxa filosa.</title>
        <authorList>
            <person name="Glockner G."/>
            <person name="Hulsmann N."/>
            <person name="Schleicher M."/>
            <person name="Noegel A.A."/>
            <person name="Eichinger L."/>
            <person name="Gallinger C."/>
            <person name="Pawlowski J."/>
            <person name="Sierra R."/>
            <person name="Euteneuer U."/>
            <person name="Pillet L."/>
            <person name="Moustafa A."/>
            <person name="Platzer M."/>
            <person name="Groth M."/>
            <person name="Szafranski K."/>
            <person name="Schliwa M."/>
        </authorList>
    </citation>
    <scope>NUCLEOTIDE SEQUENCE [LARGE SCALE GENOMIC DNA]</scope>
</reference>
<accession>X6MSK2</accession>
<dbReference type="GO" id="GO:0016020">
    <property type="term" value="C:membrane"/>
    <property type="evidence" value="ECO:0007669"/>
    <property type="project" value="UniProtKB-SubCell"/>
</dbReference>
<evidence type="ECO:0000256" key="4">
    <source>
        <dbReference type="ARBA" id="ARBA00023136"/>
    </source>
</evidence>
<evidence type="ECO:0000256" key="1">
    <source>
        <dbReference type="ARBA" id="ARBA00004370"/>
    </source>
</evidence>
<comment type="subcellular location">
    <subcellularLocation>
        <location evidence="1">Membrane</location>
    </subcellularLocation>
</comment>